<dbReference type="InterPro" id="IPR050521">
    <property type="entry name" value="3-ketoacyl-CoA_Thiolase"/>
</dbReference>
<dbReference type="PANTHER" id="PTHR42689">
    <property type="entry name" value="ACETYL-COA ACYLTRANSFERASE FADA2 (3-KETOACYL-COA THIOLASE) (BETA-KETOTHIOLASE)-RELATED"/>
    <property type="match status" value="1"/>
</dbReference>
<comment type="similarity">
    <text evidence="1 4">Belongs to the thiolase-like superfamily. Thiolase family.</text>
</comment>
<evidence type="ECO:0000256" key="4">
    <source>
        <dbReference type="RuleBase" id="RU003557"/>
    </source>
</evidence>
<evidence type="ECO:0000259" key="5">
    <source>
        <dbReference type="Pfam" id="PF00108"/>
    </source>
</evidence>
<dbReference type="GO" id="GO:0003985">
    <property type="term" value="F:acetyl-CoA C-acetyltransferase activity"/>
    <property type="evidence" value="ECO:0007669"/>
    <property type="project" value="UniProtKB-EC"/>
</dbReference>
<dbReference type="PIRSF" id="PIRSF000429">
    <property type="entry name" value="Ac-CoA_Ac_transf"/>
    <property type="match status" value="1"/>
</dbReference>
<feature type="domain" description="Thiolase N-terminal" evidence="5">
    <location>
        <begin position="8"/>
        <end position="276"/>
    </location>
</feature>
<accession>A0ABW2GEG7</accession>
<evidence type="ECO:0000313" key="8">
    <source>
        <dbReference type="Proteomes" id="UP001596413"/>
    </source>
</evidence>
<gene>
    <name evidence="7" type="ORF">ACFQLX_13250</name>
</gene>
<evidence type="ECO:0000259" key="6">
    <source>
        <dbReference type="Pfam" id="PF02803"/>
    </source>
</evidence>
<organism evidence="7 8">
    <name type="scientific">Streptomyces polyrhachis</name>
    <dbReference type="NCBI Taxonomy" id="1282885"/>
    <lineage>
        <taxon>Bacteria</taxon>
        <taxon>Bacillati</taxon>
        <taxon>Actinomycetota</taxon>
        <taxon>Actinomycetes</taxon>
        <taxon>Kitasatosporales</taxon>
        <taxon>Streptomycetaceae</taxon>
        <taxon>Streptomyces</taxon>
    </lineage>
</organism>
<evidence type="ECO:0000256" key="3">
    <source>
        <dbReference type="ARBA" id="ARBA00023315"/>
    </source>
</evidence>
<evidence type="ECO:0000256" key="2">
    <source>
        <dbReference type="ARBA" id="ARBA00022679"/>
    </source>
</evidence>
<sequence length="432" mass="44960">MTPTPRRVAVLGGNRIPFARADGPYATASNQEMLGAALEGLIQRFDLGGVQLGEFVAGAVLKHARDWNLARETVLGSTLDHRTPAYDLQQACGTGLEAVILVANKIALGQIDAGVAGGVDTASDAPLGLNDDLRKLLLKARRAKTNGGRLGALAGFRPRHLVPDIPKNSEPRTGLSMGEHAARTAKEWGISREAQDELAATSHHRLAAAYEAGFQDDLITPFRSLERDQNLRPDSSVEKLATLRPVFGQGPDATMTAGNSTPLTDGASTVLLASEEWAAERGLPVLAYVGFSQTAAVDYVSGPDGLLTAPVYAVPKLLAAAGIPLAEVDLYEIHEAFASQVLATLAAWESADFCKSRLGLDAPLGTVDRARLNINGSSLATGHPFAATGGRIVAGLAKQLHALARGGDGAPVRGLISICAAGGQGVTALLEA</sequence>
<dbReference type="InterPro" id="IPR002155">
    <property type="entry name" value="Thiolase"/>
</dbReference>
<dbReference type="RefSeq" id="WP_386414662.1">
    <property type="nucleotide sequence ID" value="NZ_JBHSZO010000018.1"/>
</dbReference>
<dbReference type="Gene3D" id="3.40.47.10">
    <property type="match status" value="1"/>
</dbReference>
<keyword evidence="8" id="KW-1185">Reference proteome</keyword>
<dbReference type="PANTHER" id="PTHR42689:SF1">
    <property type="entry name" value="ACETYL-COA ACYLTRANSFERASE FADA2 (3-KETOACYL-COA THIOLASE) (BETA-KETOTHIOLASE)-RELATED"/>
    <property type="match status" value="1"/>
</dbReference>
<proteinExistence type="inferred from homology"/>
<keyword evidence="2 4" id="KW-0808">Transferase</keyword>
<dbReference type="SUPFAM" id="SSF53901">
    <property type="entry name" value="Thiolase-like"/>
    <property type="match status" value="2"/>
</dbReference>
<dbReference type="NCBIfam" id="NF006740">
    <property type="entry name" value="PRK09268.1"/>
    <property type="match status" value="1"/>
</dbReference>
<protein>
    <submittedName>
        <fullName evidence="7">Acetyl-CoA C-acetyltransferase</fullName>
        <ecNumber evidence="7">2.3.1.9</ecNumber>
    </submittedName>
</protein>
<dbReference type="EMBL" id="JBHSZO010000018">
    <property type="protein sequence ID" value="MFC7219125.1"/>
    <property type="molecule type" value="Genomic_DNA"/>
</dbReference>
<comment type="caution">
    <text evidence="7">The sequence shown here is derived from an EMBL/GenBank/DDBJ whole genome shotgun (WGS) entry which is preliminary data.</text>
</comment>
<dbReference type="Pfam" id="PF02803">
    <property type="entry name" value="Thiolase_C"/>
    <property type="match status" value="1"/>
</dbReference>
<reference evidence="8" key="1">
    <citation type="journal article" date="2019" name="Int. J. Syst. Evol. Microbiol.">
        <title>The Global Catalogue of Microorganisms (GCM) 10K type strain sequencing project: providing services to taxonomists for standard genome sequencing and annotation.</title>
        <authorList>
            <consortium name="The Broad Institute Genomics Platform"/>
            <consortium name="The Broad Institute Genome Sequencing Center for Infectious Disease"/>
            <person name="Wu L."/>
            <person name="Ma J."/>
        </authorList>
    </citation>
    <scope>NUCLEOTIDE SEQUENCE [LARGE SCALE GENOMIC DNA]</scope>
    <source>
        <strain evidence="8">CGMCC 1.13681</strain>
    </source>
</reference>
<dbReference type="InterPro" id="IPR016039">
    <property type="entry name" value="Thiolase-like"/>
</dbReference>
<dbReference type="InterPro" id="IPR020616">
    <property type="entry name" value="Thiolase_N"/>
</dbReference>
<evidence type="ECO:0000256" key="1">
    <source>
        <dbReference type="ARBA" id="ARBA00010982"/>
    </source>
</evidence>
<keyword evidence="3 4" id="KW-0012">Acyltransferase</keyword>
<dbReference type="Proteomes" id="UP001596413">
    <property type="component" value="Unassembled WGS sequence"/>
</dbReference>
<dbReference type="CDD" id="cd00751">
    <property type="entry name" value="thiolase"/>
    <property type="match status" value="1"/>
</dbReference>
<evidence type="ECO:0000313" key="7">
    <source>
        <dbReference type="EMBL" id="MFC7219125.1"/>
    </source>
</evidence>
<name>A0ABW2GEG7_9ACTN</name>
<dbReference type="NCBIfam" id="TIGR01930">
    <property type="entry name" value="AcCoA-C-Actrans"/>
    <property type="match status" value="1"/>
</dbReference>
<dbReference type="InterPro" id="IPR020617">
    <property type="entry name" value="Thiolase_C"/>
</dbReference>
<dbReference type="EC" id="2.3.1.9" evidence="7"/>
<dbReference type="Pfam" id="PF00108">
    <property type="entry name" value="Thiolase_N"/>
    <property type="match status" value="1"/>
</dbReference>
<feature type="domain" description="Thiolase C-terminal" evidence="6">
    <location>
        <begin position="294"/>
        <end position="431"/>
    </location>
</feature>